<accession>A0ABU2BQV4</accession>
<dbReference type="Pfam" id="PF03993">
    <property type="entry name" value="DUF349"/>
    <property type="match status" value="3"/>
</dbReference>
<dbReference type="InterPro" id="IPR007139">
    <property type="entry name" value="DUF349"/>
</dbReference>
<evidence type="ECO:0000256" key="1">
    <source>
        <dbReference type="SAM" id="Coils"/>
    </source>
</evidence>
<feature type="region of interest" description="Disordered" evidence="2">
    <location>
        <begin position="442"/>
        <end position="465"/>
    </location>
</feature>
<feature type="compositionally biased region" description="Pro residues" evidence="2">
    <location>
        <begin position="36"/>
        <end position="48"/>
    </location>
</feature>
<feature type="compositionally biased region" description="Basic and acidic residues" evidence="2">
    <location>
        <begin position="71"/>
        <end position="81"/>
    </location>
</feature>
<dbReference type="RefSeq" id="WP_310298379.1">
    <property type="nucleotide sequence ID" value="NZ_BAAAPS010000002.1"/>
</dbReference>
<sequence length="481" mass="52829">MTESPETPHPAETPENPAPEAPEAPAAQAPASEAPAPAPRPGPRPVPRPGRRPAAAKAAEAAPVVPQVPESDPRPWGRVDEEGNVYCKVGDGGEERLVGQTPDMTPEAALAFFGRKYDELRFELALLEQRVTSGTAAPDDAAGALKQLKAQVRDARVVGDLAALDSVLATLDEEIKAEREKRKARRAEEVAAARTAKERLVAEAEKISGGTDWRHGADKLRTLFEEWKALPRLDKPSDDELWKRYSAARTSYTRRRKAHYAEQSEKREAAKVVKLKLVKQAEALATSTDWGPTAGAFRDLMQQWKAAGPAPRTEDEELWQRFRGAQDQFFNARDAVNKATDAEYAGNAEAKEKLLTEAEALLPVTDLQAAKTAFRDIAERWDAAGKVPRDRIKDLEGRMRKVEQAIRSVEDAQWKRSNPEARARAADTVAQLEASIADLRAKADKARAAGNEKKAGEHESAAEARTAWLDQAQKALEEFSR</sequence>
<evidence type="ECO:0000256" key="2">
    <source>
        <dbReference type="SAM" id="MobiDB-lite"/>
    </source>
</evidence>
<evidence type="ECO:0008006" key="5">
    <source>
        <dbReference type="Google" id="ProtNLM"/>
    </source>
</evidence>
<feature type="coiled-coil region" evidence="1">
    <location>
        <begin position="161"/>
        <end position="188"/>
    </location>
</feature>
<organism evidence="3 4">
    <name type="scientific">Nocardioides marmoribigeumensis</name>
    <dbReference type="NCBI Taxonomy" id="433649"/>
    <lineage>
        <taxon>Bacteria</taxon>
        <taxon>Bacillati</taxon>
        <taxon>Actinomycetota</taxon>
        <taxon>Actinomycetes</taxon>
        <taxon>Propionibacteriales</taxon>
        <taxon>Nocardioidaceae</taxon>
        <taxon>Nocardioides</taxon>
    </lineage>
</organism>
<keyword evidence="1" id="KW-0175">Coiled coil</keyword>
<feature type="compositionally biased region" description="Basic and acidic residues" evidence="2">
    <location>
        <begin position="442"/>
        <end position="462"/>
    </location>
</feature>
<evidence type="ECO:0000313" key="3">
    <source>
        <dbReference type="EMBL" id="MDR7361025.1"/>
    </source>
</evidence>
<dbReference type="EMBL" id="JAVDYG010000001">
    <property type="protein sequence ID" value="MDR7361025.1"/>
    <property type="molecule type" value="Genomic_DNA"/>
</dbReference>
<evidence type="ECO:0000313" key="4">
    <source>
        <dbReference type="Proteomes" id="UP001183648"/>
    </source>
</evidence>
<gene>
    <name evidence="3" type="ORF">J2S63_000578</name>
</gene>
<feature type="compositionally biased region" description="Low complexity" evidence="2">
    <location>
        <begin position="52"/>
        <end position="70"/>
    </location>
</feature>
<comment type="caution">
    <text evidence="3">The sequence shown here is derived from an EMBL/GenBank/DDBJ whole genome shotgun (WGS) entry which is preliminary data.</text>
</comment>
<feature type="region of interest" description="Disordered" evidence="2">
    <location>
        <begin position="1"/>
        <end position="85"/>
    </location>
</feature>
<keyword evidence="4" id="KW-1185">Reference proteome</keyword>
<name>A0ABU2BQV4_9ACTN</name>
<feature type="compositionally biased region" description="Low complexity" evidence="2">
    <location>
        <begin position="23"/>
        <end position="35"/>
    </location>
</feature>
<reference evidence="3 4" key="1">
    <citation type="submission" date="2023-07" db="EMBL/GenBank/DDBJ databases">
        <title>Sequencing the genomes of 1000 actinobacteria strains.</title>
        <authorList>
            <person name="Klenk H.-P."/>
        </authorList>
    </citation>
    <scope>NUCLEOTIDE SEQUENCE [LARGE SCALE GENOMIC DNA]</scope>
    <source>
        <strain evidence="3 4">DSM 19426</strain>
    </source>
</reference>
<dbReference type="Proteomes" id="UP001183648">
    <property type="component" value="Unassembled WGS sequence"/>
</dbReference>
<protein>
    <recommendedName>
        <fullName evidence="5">DUF349 domain-containing protein</fullName>
    </recommendedName>
</protein>
<proteinExistence type="predicted"/>